<sequence>MKNIQKTGPASPRTTKSSKQNLSTSSIFPSQNYKKTKVYVSPNRLALLATDDINDISTTIPSTNLKDDPVNLPLTGRHIGLPVLPISSTYPHHEHFKLLCFQ</sequence>
<organism evidence="2 3">
    <name type="scientific">Macrosiphum euphorbiae</name>
    <name type="common">potato aphid</name>
    <dbReference type="NCBI Taxonomy" id="13131"/>
    <lineage>
        <taxon>Eukaryota</taxon>
        <taxon>Metazoa</taxon>
        <taxon>Ecdysozoa</taxon>
        <taxon>Arthropoda</taxon>
        <taxon>Hexapoda</taxon>
        <taxon>Insecta</taxon>
        <taxon>Pterygota</taxon>
        <taxon>Neoptera</taxon>
        <taxon>Paraneoptera</taxon>
        <taxon>Hemiptera</taxon>
        <taxon>Sternorrhyncha</taxon>
        <taxon>Aphidomorpha</taxon>
        <taxon>Aphidoidea</taxon>
        <taxon>Aphididae</taxon>
        <taxon>Macrosiphini</taxon>
        <taxon>Macrosiphum</taxon>
    </lineage>
</organism>
<reference evidence="2 3" key="1">
    <citation type="submission" date="2023-01" db="EMBL/GenBank/DDBJ databases">
        <authorList>
            <person name="Whitehead M."/>
        </authorList>
    </citation>
    <scope>NUCLEOTIDE SEQUENCE [LARGE SCALE GENOMIC DNA]</scope>
</reference>
<dbReference type="EMBL" id="CARXXK010000005">
    <property type="protein sequence ID" value="CAI6367940.1"/>
    <property type="molecule type" value="Genomic_DNA"/>
</dbReference>
<comment type="caution">
    <text evidence="2">The sequence shown here is derived from an EMBL/GenBank/DDBJ whole genome shotgun (WGS) entry which is preliminary data.</text>
</comment>
<dbReference type="Proteomes" id="UP001160148">
    <property type="component" value="Unassembled WGS sequence"/>
</dbReference>
<accession>A0AAV0XHQ6</accession>
<evidence type="ECO:0000313" key="2">
    <source>
        <dbReference type="EMBL" id="CAI6367940.1"/>
    </source>
</evidence>
<protein>
    <submittedName>
        <fullName evidence="2">Uncharacterized protein</fullName>
    </submittedName>
</protein>
<keyword evidence="3" id="KW-1185">Reference proteome</keyword>
<dbReference type="AlphaFoldDB" id="A0AAV0XHQ6"/>
<proteinExistence type="predicted"/>
<evidence type="ECO:0000313" key="3">
    <source>
        <dbReference type="Proteomes" id="UP001160148"/>
    </source>
</evidence>
<evidence type="ECO:0000256" key="1">
    <source>
        <dbReference type="SAM" id="MobiDB-lite"/>
    </source>
</evidence>
<feature type="region of interest" description="Disordered" evidence="1">
    <location>
        <begin position="1"/>
        <end position="28"/>
    </location>
</feature>
<name>A0AAV0XHQ6_9HEMI</name>
<gene>
    <name evidence="2" type="ORF">MEUPH1_LOCUS22352</name>
</gene>